<dbReference type="SUPFAM" id="SSF55331">
    <property type="entry name" value="Tautomerase/MIF"/>
    <property type="match status" value="1"/>
</dbReference>
<organism evidence="6 7">
    <name type="scientific">Metarhizobium album</name>
    <dbReference type="NCBI Taxonomy" id="2182425"/>
    <lineage>
        <taxon>Bacteria</taxon>
        <taxon>Pseudomonadati</taxon>
        <taxon>Pseudomonadota</taxon>
        <taxon>Alphaproteobacteria</taxon>
        <taxon>Hyphomicrobiales</taxon>
        <taxon>Rhizobiaceae</taxon>
        <taxon>Metarhizobium</taxon>
    </lineage>
</organism>
<sequence>MPIITVNLLEGRTRAQKEALFAAVTDAVCETLSCPPEQVRIIITDMEKTNFAVAGKSAAAREEASQG</sequence>
<dbReference type="RefSeq" id="WP_109460333.1">
    <property type="nucleotide sequence ID" value="NZ_QFBC01000011.1"/>
</dbReference>
<evidence type="ECO:0000256" key="3">
    <source>
        <dbReference type="PIRSR" id="PIRSR618191-1"/>
    </source>
</evidence>
<dbReference type="NCBIfam" id="TIGR00013">
    <property type="entry name" value="taut"/>
    <property type="match status" value="1"/>
</dbReference>
<gene>
    <name evidence="6" type="ORF">DEM27_21665</name>
</gene>
<evidence type="ECO:0000313" key="6">
    <source>
        <dbReference type="EMBL" id="PWE54309.1"/>
    </source>
</evidence>
<dbReference type="Pfam" id="PF01361">
    <property type="entry name" value="Tautomerase"/>
    <property type="match status" value="1"/>
</dbReference>
<proteinExistence type="inferred from homology"/>
<protein>
    <recommendedName>
        <fullName evidence="4">Tautomerase</fullName>
        <ecNumber evidence="4">5.3.2.-</ecNumber>
    </recommendedName>
</protein>
<dbReference type="EC" id="5.3.2.-" evidence="4"/>
<dbReference type="PANTHER" id="PTHR35530:SF1">
    <property type="entry name" value="2-HYDROXYMUCONATE TAUTOMERASE"/>
    <property type="match status" value="1"/>
</dbReference>
<accession>A0A2U2DM11</accession>
<evidence type="ECO:0000313" key="7">
    <source>
        <dbReference type="Proteomes" id="UP000245252"/>
    </source>
</evidence>
<dbReference type="Proteomes" id="UP000245252">
    <property type="component" value="Unassembled WGS sequence"/>
</dbReference>
<dbReference type="NCBIfam" id="NF002571">
    <property type="entry name" value="PRK02220.1"/>
    <property type="match status" value="1"/>
</dbReference>
<evidence type="ECO:0000256" key="1">
    <source>
        <dbReference type="ARBA" id="ARBA00006723"/>
    </source>
</evidence>
<reference evidence="6 7" key="1">
    <citation type="submission" date="2018-05" db="EMBL/GenBank/DDBJ databases">
        <title>The draft genome of strain NS-104.</title>
        <authorList>
            <person name="Hang P."/>
            <person name="Jiang J."/>
        </authorList>
    </citation>
    <scope>NUCLEOTIDE SEQUENCE [LARGE SCALE GENOMIC DNA]</scope>
    <source>
        <strain evidence="6 7">NS-104</strain>
    </source>
</reference>
<name>A0A2U2DM11_9HYPH</name>
<feature type="active site" description="Proton acceptor; via imino nitrogen" evidence="3">
    <location>
        <position position="2"/>
    </location>
</feature>
<dbReference type="Gene3D" id="3.30.429.10">
    <property type="entry name" value="Macrophage Migration Inhibitory Factor"/>
    <property type="match status" value="1"/>
</dbReference>
<evidence type="ECO:0000259" key="5">
    <source>
        <dbReference type="Pfam" id="PF01361"/>
    </source>
</evidence>
<evidence type="ECO:0000256" key="4">
    <source>
        <dbReference type="RuleBase" id="RU362032"/>
    </source>
</evidence>
<dbReference type="GO" id="GO:0016853">
    <property type="term" value="F:isomerase activity"/>
    <property type="evidence" value="ECO:0007669"/>
    <property type="project" value="UniProtKB-UniRule"/>
</dbReference>
<comment type="similarity">
    <text evidence="1 4">Belongs to the 4-oxalocrotonate tautomerase family.</text>
</comment>
<dbReference type="OrthoDB" id="3395834at2"/>
<keyword evidence="2 4" id="KW-0413">Isomerase</keyword>
<dbReference type="InterPro" id="IPR004370">
    <property type="entry name" value="4-OT-like_dom"/>
</dbReference>
<dbReference type="AlphaFoldDB" id="A0A2U2DM11"/>
<dbReference type="PANTHER" id="PTHR35530">
    <property type="entry name" value="TAUTOMERASE-RELATED"/>
    <property type="match status" value="1"/>
</dbReference>
<keyword evidence="7" id="KW-1185">Reference proteome</keyword>
<dbReference type="InterPro" id="IPR018191">
    <property type="entry name" value="4-OT"/>
</dbReference>
<evidence type="ECO:0000256" key="2">
    <source>
        <dbReference type="ARBA" id="ARBA00023235"/>
    </source>
</evidence>
<dbReference type="InterPro" id="IPR014347">
    <property type="entry name" value="Tautomerase/MIF_sf"/>
</dbReference>
<feature type="domain" description="4-oxalocrotonate tautomerase-like" evidence="5">
    <location>
        <begin position="2"/>
        <end position="60"/>
    </location>
</feature>
<dbReference type="EMBL" id="QFBC01000011">
    <property type="protein sequence ID" value="PWE54309.1"/>
    <property type="molecule type" value="Genomic_DNA"/>
</dbReference>
<comment type="caution">
    <text evidence="6">The sequence shown here is derived from an EMBL/GenBank/DDBJ whole genome shotgun (WGS) entry which is preliminary data.</text>
</comment>